<proteinExistence type="predicted"/>
<protein>
    <submittedName>
        <fullName evidence="4">NUDIX domain-containing protein</fullName>
    </submittedName>
</protein>
<comment type="cofactor">
    <cofactor evidence="1">
        <name>Mg(2+)</name>
        <dbReference type="ChEBI" id="CHEBI:18420"/>
    </cofactor>
</comment>
<dbReference type="KEGG" id="ail:FLP10_10390"/>
<dbReference type="InterPro" id="IPR015797">
    <property type="entry name" value="NUDIX_hydrolase-like_dom_sf"/>
</dbReference>
<evidence type="ECO:0000313" key="4">
    <source>
        <dbReference type="EMBL" id="QEO16199.1"/>
    </source>
</evidence>
<evidence type="ECO:0000313" key="5">
    <source>
        <dbReference type="Proteomes" id="UP000324678"/>
    </source>
</evidence>
<gene>
    <name evidence="4" type="ORF">FLP10_10390</name>
</gene>
<dbReference type="PROSITE" id="PS00893">
    <property type="entry name" value="NUDIX_BOX"/>
    <property type="match status" value="1"/>
</dbReference>
<name>A0A5C1YLW9_9MICO</name>
<dbReference type="Gene3D" id="3.90.79.10">
    <property type="entry name" value="Nucleoside Triphosphate Pyrophosphohydrolase"/>
    <property type="match status" value="1"/>
</dbReference>
<dbReference type="PANTHER" id="PTHR43046:SF16">
    <property type="entry name" value="ADP-RIBOSE PYROPHOSPHATASE YJHB-RELATED"/>
    <property type="match status" value="1"/>
</dbReference>
<keyword evidence="5" id="KW-1185">Reference proteome</keyword>
<evidence type="ECO:0000256" key="2">
    <source>
        <dbReference type="ARBA" id="ARBA00022801"/>
    </source>
</evidence>
<evidence type="ECO:0000259" key="3">
    <source>
        <dbReference type="PROSITE" id="PS51462"/>
    </source>
</evidence>
<dbReference type="Proteomes" id="UP000324678">
    <property type="component" value="Chromosome"/>
</dbReference>
<accession>A0A5C1YLW9</accession>
<dbReference type="RefSeq" id="WP_149162212.1">
    <property type="nucleotide sequence ID" value="NZ_CP043505.1"/>
</dbReference>
<evidence type="ECO:0000256" key="1">
    <source>
        <dbReference type="ARBA" id="ARBA00001946"/>
    </source>
</evidence>
<dbReference type="Pfam" id="PF00293">
    <property type="entry name" value="NUDIX"/>
    <property type="match status" value="1"/>
</dbReference>
<feature type="domain" description="Nudix hydrolase" evidence="3">
    <location>
        <begin position="24"/>
        <end position="171"/>
    </location>
</feature>
<dbReference type="AlphaFoldDB" id="A0A5C1YLW9"/>
<dbReference type="GO" id="GO:0016787">
    <property type="term" value="F:hydrolase activity"/>
    <property type="evidence" value="ECO:0007669"/>
    <property type="project" value="UniProtKB-KW"/>
</dbReference>
<dbReference type="InterPro" id="IPR020084">
    <property type="entry name" value="NUDIX_hydrolase_CS"/>
</dbReference>
<dbReference type="PROSITE" id="PS51462">
    <property type="entry name" value="NUDIX"/>
    <property type="match status" value="1"/>
</dbReference>
<dbReference type="EMBL" id="CP043505">
    <property type="protein sequence ID" value="QEO16199.1"/>
    <property type="molecule type" value="Genomic_DNA"/>
</dbReference>
<keyword evidence="2" id="KW-0378">Hydrolase</keyword>
<dbReference type="OrthoDB" id="21342at2"/>
<dbReference type="SUPFAM" id="SSF55811">
    <property type="entry name" value="Nudix"/>
    <property type="match status" value="1"/>
</dbReference>
<organism evidence="4 5">
    <name type="scientific">Agromyces intestinalis</name>
    <dbReference type="NCBI Taxonomy" id="2592652"/>
    <lineage>
        <taxon>Bacteria</taxon>
        <taxon>Bacillati</taxon>
        <taxon>Actinomycetota</taxon>
        <taxon>Actinomycetes</taxon>
        <taxon>Micrococcales</taxon>
        <taxon>Microbacteriaceae</taxon>
        <taxon>Agromyces</taxon>
    </lineage>
</organism>
<dbReference type="PANTHER" id="PTHR43046">
    <property type="entry name" value="GDP-MANNOSE MANNOSYL HYDROLASE"/>
    <property type="match status" value="1"/>
</dbReference>
<reference evidence="4 5" key="1">
    <citation type="submission" date="2019-09" db="EMBL/GenBank/DDBJ databases">
        <title>Genome sequencing of strain KACC 19306.</title>
        <authorList>
            <person name="Heo J."/>
            <person name="Kim S.-J."/>
            <person name="Kim J.-S."/>
            <person name="Hong S.-B."/>
            <person name="Kwon S.-W."/>
        </authorList>
    </citation>
    <scope>NUCLEOTIDE SEQUENCE [LARGE SCALE GENOMIC DNA]</scope>
    <source>
        <strain evidence="4 5">KACC 19306</strain>
    </source>
</reference>
<sequence length="185" mass="20505">MPTDSRDERESYSDAYAARHGGFALIPAAHVFLTRPADGDGSEPGAELVLLQRRVATDYYDGWWAASAAGHVELGETAYDAAVRETAEELGVEVGRLRPLTTVHRVGPGPDDRPSDRPTEQRVDFYFQAVEWAGEPRPNDGTADLLQWFPLDALPERTVHHERHVLELFAAGSLPIITDFGWPTR</sequence>
<dbReference type="InterPro" id="IPR000086">
    <property type="entry name" value="NUDIX_hydrolase_dom"/>
</dbReference>